<evidence type="ECO:0000259" key="2">
    <source>
        <dbReference type="PROSITE" id="PS50048"/>
    </source>
</evidence>
<organism evidence="3 4">
    <name type="scientific">Dactylonectria macrodidyma</name>
    <dbReference type="NCBI Taxonomy" id="307937"/>
    <lineage>
        <taxon>Eukaryota</taxon>
        <taxon>Fungi</taxon>
        <taxon>Dikarya</taxon>
        <taxon>Ascomycota</taxon>
        <taxon>Pezizomycotina</taxon>
        <taxon>Sordariomycetes</taxon>
        <taxon>Hypocreomycetidae</taxon>
        <taxon>Hypocreales</taxon>
        <taxon>Nectriaceae</taxon>
        <taxon>Dactylonectria</taxon>
    </lineage>
</organism>
<dbReference type="Proteomes" id="UP000738349">
    <property type="component" value="Unassembled WGS sequence"/>
</dbReference>
<name>A0A9P9D9E8_9HYPO</name>
<keyword evidence="4" id="KW-1185">Reference proteome</keyword>
<dbReference type="PROSITE" id="PS50048">
    <property type="entry name" value="ZN2_CY6_FUNGAL_2"/>
    <property type="match status" value="1"/>
</dbReference>
<dbReference type="CDD" id="cd00067">
    <property type="entry name" value="GAL4"/>
    <property type="match status" value="1"/>
</dbReference>
<feature type="domain" description="Zn(2)-C6 fungal-type" evidence="2">
    <location>
        <begin position="16"/>
        <end position="55"/>
    </location>
</feature>
<comment type="caution">
    <text evidence="3">The sequence shown here is derived from an EMBL/GenBank/DDBJ whole genome shotgun (WGS) entry which is preliminary data.</text>
</comment>
<dbReference type="OrthoDB" id="5958943at2759"/>
<sequence length="709" mass="79037">MRGRGDLVIRRTQFSSCDECRRSRVACDSASRRSEAGDSSVSCTRCQKSHRLCTFKKWMQDTRVASFPVESKGRRRETARTASELPFSADDKHVDASAEINRLLSGADWSASSIVVQGILDPTIPSPAPDSARRNFVSPSHTLITSPSTDFLSELESQWLSALYREGFEAVFESWMGRYSNPFVFGQDSFAEKYVSISDLCCQLDRWMAESSDGQNLGQQESETDRQIQQSLRSTIASYSARWLDLTAQPAPSGCAQLDITQALWRDARRDMLKAINRPSYRSMISLFLFALTPIPYGISEEEEADGISGLSCVHAALQQIQTLRTRQRNLQFSGSKVSPSSSMKVQAICTTPESIGTSSFINAESTAYWAALTFDTSASLTLDCRSLLSSGLFGFEAELPWRLVRTTSKMFDETTKHWGLSSFEMTDERANQIIAAGASWKLLGWKLTAIFKEALRDGHDESEVQKGYAAVVDSVKHFNTIYRPRLDACQKRMQFLGQKTKLRWYTLMLHYHLSILMFVDFIDAINRYDLLASFAEESTDAETTVMNTLAFGLHNTYTLSPLPDSTSNHTSPSVTGGNETTITVPLVSIDPYSHHVVAGVALMSKAIDRDYGVGKIAKESYQNLLSTLERTLSLLPQCSKSVQAVRTKFSSKALDEELPNHQGLSVSNGISLFLTLQLTCLKGKVEHQQEGQRSTIQVKESSPWSRDE</sequence>
<gene>
    <name evidence="3" type="ORF">EDB81DRAFT_669544</name>
</gene>
<accession>A0A9P9D9E8</accession>
<dbReference type="GO" id="GO:0000981">
    <property type="term" value="F:DNA-binding transcription factor activity, RNA polymerase II-specific"/>
    <property type="evidence" value="ECO:0007669"/>
    <property type="project" value="InterPro"/>
</dbReference>
<evidence type="ECO:0000313" key="4">
    <source>
        <dbReference type="Proteomes" id="UP000738349"/>
    </source>
</evidence>
<dbReference type="Gene3D" id="4.10.240.10">
    <property type="entry name" value="Zn(2)-C6 fungal-type DNA-binding domain"/>
    <property type="match status" value="1"/>
</dbReference>
<dbReference type="EMBL" id="JAGMUV010000031">
    <property type="protein sequence ID" value="KAH7114837.1"/>
    <property type="molecule type" value="Genomic_DNA"/>
</dbReference>
<evidence type="ECO:0000256" key="1">
    <source>
        <dbReference type="ARBA" id="ARBA00023242"/>
    </source>
</evidence>
<reference evidence="3" key="1">
    <citation type="journal article" date="2021" name="Nat. Commun.">
        <title>Genetic determinants of endophytism in the Arabidopsis root mycobiome.</title>
        <authorList>
            <person name="Mesny F."/>
            <person name="Miyauchi S."/>
            <person name="Thiergart T."/>
            <person name="Pickel B."/>
            <person name="Atanasova L."/>
            <person name="Karlsson M."/>
            <person name="Huettel B."/>
            <person name="Barry K.W."/>
            <person name="Haridas S."/>
            <person name="Chen C."/>
            <person name="Bauer D."/>
            <person name="Andreopoulos W."/>
            <person name="Pangilinan J."/>
            <person name="LaButti K."/>
            <person name="Riley R."/>
            <person name="Lipzen A."/>
            <person name="Clum A."/>
            <person name="Drula E."/>
            <person name="Henrissat B."/>
            <person name="Kohler A."/>
            <person name="Grigoriev I.V."/>
            <person name="Martin F.M."/>
            <person name="Hacquard S."/>
        </authorList>
    </citation>
    <scope>NUCLEOTIDE SEQUENCE</scope>
    <source>
        <strain evidence="3">MPI-CAGE-AT-0147</strain>
    </source>
</reference>
<dbReference type="InterPro" id="IPR036864">
    <property type="entry name" value="Zn2-C6_fun-type_DNA-bd_sf"/>
</dbReference>
<proteinExistence type="predicted"/>
<dbReference type="SUPFAM" id="SSF57701">
    <property type="entry name" value="Zn2/Cys6 DNA-binding domain"/>
    <property type="match status" value="1"/>
</dbReference>
<dbReference type="GO" id="GO:0008270">
    <property type="term" value="F:zinc ion binding"/>
    <property type="evidence" value="ECO:0007669"/>
    <property type="project" value="InterPro"/>
</dbReference>
<dbReference type="AlphaFoldDB" id="A0A9P9D9E8"/>
<evidence type="ECO:0000313" key="3">
    <source>
        <dbReference type="EMBL" id="KAH7114837.1"/>
    </source>
</evidence>
<protein>
    <recommendedName>
        <fullName evidence="2">Zn(2)-C6 fungal-type domain-containing protein</fullName>
    </recommendedName>
</protein>
<keyword evidence="1" id="KW-0539">Nucleus</keyword>
<dbReference type="InterPro" id="IPR001138">
    <property type="entry name" value="Zn2Cys6_DnaBD"/>
</dbReference>